<dbReference type="PANTHER" id="PTHR30050">
    <property type="entry name" value="CHROMOSOMAL REPLICATION INITIATOR PROTEIN DNAA"/>
    <property type="match status" value="1"/>
</dbReference>
<dbReference type="EMBL" id="OCND01000006">
    <property type="protein sequence ID" value="SOD55309.1"/>
    <property type="molecule type" value="Genomic_DNA"/>
</dbReference>
<dbReference type="Gene3D" id="3.40.50.300">
    <property type="entry name" value="P-loop containing nucleotide triphosphate hydrolases"/>
    <property type="match status" value="1"/>
</dbReference>
<accession>A0A286D9H4</accession>
<reference evidence="3 4" key="1">
    <citation type="submission" date="2017-09" db="EMBL/GenBank/DDBJ databases">
        <authorList>
            <person name="Ehlers B."/>
            <person name="Leendertz F.H."/>
        </authorList>
    </citation>
    <scope>NUCLEOTIDE SEQUENCE [LARGE SCALE GENOMIC DNA]</scope>
    <source>
        <strain evidence="3 4">CGMCC 1.10978</strain>
    </source>
</reference>
<dbReference type="Pfam" id="PF01695">
    <property type="entry name" value="IstB_IS21"/>
    <property type="match status" value="1"/>
</dbReference>
<dbReference type="InterPro" id="IPR003593">
    <property type="entry name" value="AAA+_ATPase"/>
</dbReference>
<feature type="domain" description="AAA+ ATPase" evidence="2">
    <location>
        <begin position="105"/>
        <end position="235"/>
    </location>
</feature>
<dbReference type="InterPro" id="IPR002611">
    <property type="entry name" value="IstB_ATP-bd"/>
</dbReference>
<evidence type="ECO:0000256" key="1">
    <source>
        <dbReference type="SAM" id="MobiDB-lite"/>
    </source>
</evidence>
<dbReference type="Proteomes" id="UP000219374">
    <property type="component" value="Unassembled WGS sequence"/>
</dbReference>
<evidence type="ECO:0000259" key="2">
    <source>
        <dbReference type="SMART" id="SM00382"/>
    </source>
</evidence>
<gene>
    <name evidence="3" type="ORF">SAMN06296416_106279</name>
</gene>
<protein>
    <submittedName>
        <fullName evidence="3">DNA replication protein DnaC</fullName>
    </submittedName>
</protein>
<dbReference type="PANTHER" id="PTHR30050:SF4">
    <property type="entry name" value="ATP-BINDING PROTEIN RV3427C IN INSERTION SEQUENCE-RELATED"/>
    <property type="match status" value="1"/>
</dbReference>
<dbReference type="SMART" id="SM00382">
    <property type="entry name" value="AAA"/>
    <property type="match status" value="1"/>
</dbReference>
<dbReference type="RefSeq" id="WP_097122555.1">
    <property type="nucleotide sequence ID" value="NZ_OCND01000006.1"/>
</dbReference>
<evidence type="ECO:0000313" key="4">
    <source>
        <dbReference type="Proteomes" id="UP000219374"/>
    </source>
</evidence>
<name>A0A286D9H4_9GAMM</name>
<dbReference type="SUPFAM" id="SSF52540">
    <property type="entry name" value="P-loop containing nucleoside triphosphate hydrolases"/>
    <property type="match status" value="1"/>
</dbReference>
<proteinExistence type="predicted"/>
<dbReference type="GO" id="GO:0006260">
    <property type="term" value="P:DNA replication"/>
    <property type="evidence" value="ECO:0007669"/>
    <property type="project" value="TreeGrafter"/>
</dbReference>
<keyword evidence="4" id="KW-1185">Reference proteome</keyword>
<dbReference type="GO" id="GO:0005524">
    <property type="term" value="F:ATP binding"/>
    <property type="evidence" value="ECO:0007669"/>
    <property type="project" value="InterPro"/>
</dbReference>
<organism evidence="3 4">
    <name type="scientific">Pseudoxanthomonas wuyuanensis</name>
    <dbReference type="NCBI Taxonomy" id="1073196"/>
    <lineage>
        <taxon>Bacteria</taxon>
        <taxon>Pseudomonadati</taxon>
        <taxon>Pseudomonadota</taxon>
        <taxon>Gammaproteobacteria</taxon>
        <taxon>Lysobacterales</taxon>
        <taxon>Lysobacteraceae</taxon>
        <taxon>Pseudoxanthomonas</taxon>
    </lineage>
</organism>
<evidence type="ECO:0000313" key="3">
    <source>
        <dbReference type="EMBL" id="SOD55309.1"/>
    </source>
</evidence>
<feature type="compositionally biased region" description="Basic and acidic residues" evidence="1">
    <location>
        <begin position="271"/>
        <end position="284"/>
    </location>
</feature>
<sequence length="284" mass="30738">MTAPLEAAGDVRTWTCESHGEVYGELPGAVSMIWRCPTCEAEAMRQERAFLAERRRYAWWRNDSGIPARYRSATPAHVQPLSPGAKTLASAAARYSQTLSERLDAGEGLVLLGPPGLGKTLALAAIVNAACREFRGPVYAVWPDVLAEVKAGFGGSRDDPRREAAERLRDAPLLALDELGVKGASDFDHAELFGLVDYRYRETLPTLVAANATPNNFAALVGERIADRLLESGPLIVLSGDSQRGKVALDGPDAMPPPPSEITVRTHGHGRWSERRIHAPDGRP</sequence>
<feature type="region of interest" description="Disordered" evidence="1">
    <location>
        <begin position="250"/>
        <end position="284"/>
    </location>
</feature>
<dbReference type="AlphaFoldDB" id="A0A286D9H4"/>
<dbReference type="InterPro" id="IPR027417">
    <property type="entry name" value="P-loop_NTPase"/>
</dbReference>
<dbReference type="OrthoDB" id="9773429at2"/>